<dbReference type="Proteomes" id="UP000675781">
    <property type="component" value="Unassembled WGS sequence"/>
</dbReference>
<organism evidence="2 3">
    <name type="scientific">Actinospica durhamensis</name>
    <dbReference type="NCBI Taxonomy" id="1508375"/>
    <lineage>
        <taxon>Bacteria</taxon>
        <taxon>Bacillati</taxon>
        <taxon>Actinomycetota</taxon>
        <taxon>Actinomycetes</taxon>
        <taxon>Catenulisporales</taxon>
        <taxon>Actinospicaceae</taxon>
        <taxon>Actinospica</taxon>
    </lineage>
</organism>
<evidence type="ECO:0000313" key="3">
    <source>
        <dbReference type="Proteomes" id="UP000675781"/>
    </source>
</evidence>
<dbReference type="EMBL" id="JAGSOG010000168">
    <property type="protein sequence ID" value="MBR7836893.1"/>
    <property type="molecule type" value="Genomic_DNA"/>
</dbReference>
<reference evidence="2" key="1">
    <citation type="submission" date="2021-04" db="EMBL/GenBank/DDBJ databases">
        <title>Genome based classification of Actinospica acidithermotolerans sp. nov., an actinobacterium isolated from an Indonesian hot spring.</title>
        <authorList>
            <person name="Kusuma A.B."/>
            <person name="Putra K.E."/>
            <person name="Nafisah S."/>
            <person name="Loh J."/>
            <person name="Nouioui I."/>
            <person name="Goodfellow M."/>
        </authorList>
    </citation>
    <scope>NUCLEOTIDE SEQUENCE</scope>
    <source>
        <strain evidence="2">CSCA 57</strain>
    </source>
</reference>
<proteinExistence type="predicted"/>
<evidence type="ECO:0008006" key="4">
    <source>
        <dbReference type="Google" id="ProtNLM"/>
    </source>
</evidence>
<name>A0A941IU45_9ACTN</name>
<dbReference type="RefSeq" id="WP_212531365.1">
    <property type="nucleotide sequence ID" value="NZ_JAGSOG010000168.1"/>
</dbReference>
<sequence>MSTLTVTGAQPAVDALLDAGAVASVGTPPGERRDALSARAYAHPALEERVVVRLVSEALGDAEDLTMAFLGFEEPSAAIAVGVVREQALGFPAWALVHDPANGRHALDLVKDLEKLARRAKSKPGNAKDGYDALATRLAASVPHFLPTYYEQAARAFLAAENKTYAAAYFTRAREAEHMYTLAIDESAQAASFLEFALAGAVSAKSISAYARRLAARRTPQEAYERFRRVCVERVAGGLPPYVGMAVDIKRLAKAAGRDTAAEDAALARELLPLAATGKAAAGFWTGYRAALIRAAKHDATVRGLMLAMFPTMGGEANNVADGLWLELLAACGATAGLTGSRSELAPEELPADGASGWLMRFARHARRGWHWRHYRTAKDPDRNILRLVESMAPRLREEGTALALAAWRDADIDLIDLCLELGLSVADPTVEFSLDLGTWLAQDSDRALSAIAADERFRRYLLHAVAVLGGDHGSAARFLEALNALAAAGARIGGYRGQQGPDGRTSLRRFARRVAAVPGVRDVVAQWQRELADKTVAAGLADVDELLDTWLRNVEPELLAINPDAVRRVLDLDLAPYLAHGLRAGIFDEYAWPALERALDRLTALDPEARRAWETTAQWPYFIVNRAGSPTTLVVGAQDIVFEHEASWPKQQNNNHHFNKTLCFTAGQLLVAWWEWQNSGAYWSSDPQVIIENGGTRGSSGQHQQESLELPWGDRTFGGTPLKLGSAVWSAEGPVASDGVDYWVYTQLGKQWSSVAWQEFDPRTGKRGRAGVPRFFEVGAPTGSRLVPNASWLVPAVAGSERSPLGQADGLLGSRLRTLADGSRICTGVDGREALIPVTQYAWSANGAQAILDIPGTERRLVVSVNGPHYSLVADGTRRTAHLAAAQFTRYARGTRSMPPLRFWHFLTVRDEAGSAALRALADEQAAALLQVGRGLDQDALATAIEQHLPQVTDKALRAGIAGYVDAAVACEKRIGKLAEAFKAAEAELANAAAGAAQAAQEAAPTLTWSAEFDEIRMGISDAYGRFIDSDDLKPTDAVMFLGKILTAAAPPTKEQAASLERSSWQILDQIVRTLIPLRALAYRAVLDVYGEAGREAMLRFLEALDGSGLCAPGTALRRILVIPQDGVAASPQGKFLETPNGRGVVVGRQYYGLKVTPVIVLEYSRTGEFAALPGWNIVEDKPGHTWPGTAPLGEFVQAARARGPIGISPERAAELARLAGLATVEAALLLGGLPHAPRSGPRGAAGTLAESIGVKVSAVTSASTRFAQLPARADSAALVGALLPSTPTELWDQGPHLEAAAALWVGVHGMQTVLPDALRERAARECSLKDVQRLVNPDVIGSQEGEDENTGNLAWHRHGIALSIYSLQWLAYELPIGDPLRGRLPRALARLRQEVTGPDWSLRIGWFKDPEQFATARGYTLREAAGGRKQAGPFEFDGQTLLLYPGRLTGFEDRAWDVAMAGSDAPIVHLASLRRLFSPDFDRLVASAATPDAISTPTSDASANAEAPYPAQDPTRSVPDLVDAVAARHTLSRDAAALYLMLLALPDPTDRNQAAWTGWKPARLKQAREELAATDLVVSGSRARAGRTLFLPGGWRNHAAPQLPLEQWKDTYMSVRGDGQHEAQGLRPLLPVMDLYRACWQRVLDGDAPRYEALETGRRR</sequence>
<accession>A0A941IU45</accession>
<gene>
    <name evidence="2" type="ORF">KDL01_26685</name>
</gene>
<evidence type="ECO:0000256" key="1">
    <source>
        <dbReference type="SAM" id="MobiDB-lite"/>
    </source>
</evidence>
<evidence type="ECO:0000313" key="2">
    <source>
        <dbReference type="EMBL" id="MBR7836893.1"/>
    </source>
</evidence>
<feature type="compositionally biased region" description="Polar residues" evidence="1">
    <location>
        <begin position="1495"/>
        <end position="1504"/>
    </location>
</feature>
<keyword evidence="3" id="KW-1185">Reference proteome</keyword>
<comment type="caution">
    <text evidence="2">The sequence shown here is derived from an EMBL/GenBank/DDBJ whole genome shotgun (WGS) entry which is preliminary data.</text>
</comment>
<protein>
    <recommendedName>
        <fullName evidence="4">DNA-binding protein</fullName>
    </recommendedName>
</protein>
<feature type="region of interest" description="Disordered" evidence="1">
    <location>
        <begin position="1495"/>
        <end position="1518"/>
    </location>
</feature>